<dbReference type="EMBL" id="JAAHFQ010000266">
    <property type="protein sequence ID" value="NER28825.1"/>
    <property type="molecule type" value="Genomic_DNA"/>
</dbReference>
<dbReference type="InterPro" id="IPR037215">
    <property type="entry name" value="GUN4-like_sf"/>
</dbReference>
<feature type="domain" description="GUN4-like" evidence="1">
    <location>
        <begin position="74"/>
        <end position="210"/>
    </location>
</feature>
<organism evidence="2">
    <name type="scientific">Symploca sp. SIO1C4</name>
    <dbReference type="NCBI Taxonomy" id="2607765"/>
    <lineage>
        <taxon>Bacteria</taxon>
        <taxon>Bacillati</taxon>
        <taxon>Cyanobacteriota</taxon>
        <taxon>Cyanophyceae</taxon>
        <taxon>Coleofasciculales</taxon>
        <taxon>Coleofasciculaceae</taxon>
        <taxon>Symploca</taxon>
    </lineage>
</organism>
<dbReference type="GO" id="GO:0046906">
    <property type="term" value="F:tetrapyrrole binding"/>
    <property type="evidence" value="ECO:0007669"/>
    <property type="project" value="TreeGrafter"/>
</dbReference>
<evidence type="ECO:0000313" key="2">
    <source>
        <dbReference type="EMBL" id="NER28825.1"/>
    </source>
</evidence>
<name>A0A6B3ND58_9CYAN</name>
<dbReference type="InterPro" id="IPR008629">
    <property type="entry name" value="GUN4-like"/>
</dbReference>
<sequence>MRLNLRGSQEYLTPILWEKGQLIVKPSQPNPRSEDVIRTEARDIPKSITVEPEPKPPTPIIKSQQIYKTDDLSSERSVDYTKLRDLLAAGEWKQADEETFAVMLQATSRETQGDLDIESIENFPCTDLRTIDQLWVKYSNGRFGFSVQKRIWQSVSGKLGEVDWKIYRKYAKHVGWLVIEKKLLVLKGEKWIMYSECTFSLVAPEGHLPAFWSSPSGGGSNLRGANYNIFKNFDRQRQYYTMLDKGKKKVESLLLRRDL</sequence>
<evidence type="ECO:0000259" key="1">
    <source>
        <dbReference type="Pfam" id="PF05419"/>
    </source>
</evidence>
<dbReference type="CDD" id="cd16383">
    <property type="entry name" value="GUN4"/>
    <property type="match status" value="1"/>
</dbReference>
<reference evidence="2" key="1">
    <citation type="submission" date="2019-11" db="EMBL/GenBank/DDBJ databases">
        <title>Genomic insights into an expanded diversity of filamentous marine cyanobacteria reveals the extraordinary biosynthetic potential of Moorea and Okeania.</title>
        <authorList>
            <person name="Ferreira Leao T."/>
            <person name="Wang M."/>
            <person name="Moss N."/>
            <person name="Da Silva R."/>
            <person name="Sanders J."/>
            <person name="Nurk S."/>
            <person name="Gurevich A."/>
            <person name="Humphrey G."/>
            <person name="Reher R."/>
            <person name="Zhu Q."/>
            <person name="Belda-Ferre P."/>
            <person name="Glukhov E."/>
            <person name="Rex R."/>
            <person name="Dorrestein P.C."/>
            <person name="Knight R."/>
            <person name="Pevzner P."/>
            <person name="Gerwick W.H."/>
            <person name="Gerwick L."/>
        </authorList>
    </citation>
    <scope>NUCLEOTIDE SEQUENCE</scope>
    <source>
        <strain evidence="2">SIO1C4</strain>
    </source>
</reference>
<comment type="caution">
    <text evidence="2">The sequence shown here is derived from an EMBL/GenBank/DDBJ whole genome shotgun (WGS) entry which is preliminary data.</text>
</comment>
<dbReference type="Gene3D" id="1.25.40.620">
    <property type="match status" value="1"/>
</dbReference>
<protein>
    <submittedName>
        <fullName evidence="2">GUN4 domain-containing protein</fullName>
    </submittedName>
</protein>
<proteinExistence type="predicted"/>
<accession>A0A6B3ND58</accession>
<dbReference type="AlphaFoldDB" id="A0A6B3ND58"/>
<gene>
    <name evidence="2" type="ORF">F6J89_14610</name>
</gene>
<dbReference type="Gene3D" id="1.10.10.1770">
    <property type="entry name" value="Gun4-like"/>
    <property type="match status" value="1"/>
</dbReference>
<dbReference type="SUPFAM" id="SSF140869">
    <property type="entry name" value="GUN4-like"/>
    <property type="match status" value="1"/>
</dbReference>
<dbReference type="Pfam" id="PF05419">
    <property type="entry name" value="GUN4"/>
    <property type="match status" value="1"/>
</dbReference>
<dbReference type="PANTHER" id="PTHR34800">
    <property type="entry name" value="TETRAPYRROLE-BINDING PROTEIN, CHLOROPLASTIC"/>
    <property type="match status" value="1"/>
</dbReference>
<dbReference type="PANTHER" id="PTHR34800:SF1">
    <property type="entry name" value="TETRAPYRROLE-BINDING PROTEIN, CHLOROPLASTIC"/>
    <property type="match status" value="1"/>
</dbReference>